<keyword evidence="1" id="KW-0812">Transmembrane</keyword>
<keyword evidence="1" id="KW-0472">Membrane</keyword>
<reference evidence="2" key="2">
    <citation type="journal article" date="2024" name="Plant">
        <title>Genomic evolution and insights into agronomic trait innovations of Sesamum species.</title>
        <authorList>
            <person name="Miao H."/>
            <person name="Wang L."/>
            <person name="Qu L."/>
            <person name="Liu H."/>
            <person name="Sun Y."/>
            <person name="Le M."/>
            <person name="Wang Q."/>
            <person name="Wei S."/>
            <person name="Zheng Y."/>
            <person name="Lin W."/>
            <person name="Duan Y."/>
            <person name="Cao H."/>
            <person name="Xiong S."/>
            <person name="Wang X."/>
            <person name="Wei L."/>
            <person name="Li C."/>
            <person name="Ma Q."/>
            <person name="Ju M."/>
            <person name="Zhao R."/>
            <person name="Li G."/>
            <person name="Mu C."/>
            <person name="Tian Q."/>
            <person name="Mei H."/>
            <person name="Zhang T."/>
            <person name="Gao T."/>
            <person name="Zhang H."/>
        </authorList>
    </citation>
    <scope>NUCLEOTIDE SEQUENCE</scope>
    <source>
        <strain evidence="2">G02</strain>
    </source>
</reference>
<gene>
    <name evidence="2" type="ORF">Sradi_0880200</name>
</gene>
<dbReference type="PANTHER" id="PTHR10775">
    <property type="entry name" value="OS08G0208400 PROTEIN"/>
    <property type="match status" value="1"/>
</dbReference>
<organism evidence="2">
    <name type="scientific">Sesamum radiatum</name>
    <name type="common">Black benniseed</name>
    <dbReference type="NCBI Taxonomy" id="300843"/>
    <lineage>
        <taxon>Eukaryota</taxon>
        <taxon>Viridiplantae</taxon>
        <taxon>Streptophyta</taxon>
        <taxon>Embryophyta</taxon>
        <taxon>Tracheophyta</taxon>
        <taxon>Spermatophyta</taxon>
        <taxon>Magnoliopsida</taxon>
        <taxon>eudicotyledons</taxon>
        <taxon>Gunneridae</taxon>
        <taxon>Pentapetalae</taxon>
        <taxon>asterids</taxon>
        <taxon>lamiids</taxon>
        <taxon>Lamiales</taxon>
        <taxon>Pedaliaceae</taxon>
        <taxon>Sesamum</taxon>
    </lineage>
</organism>
<evidence type="ECO:0000313" key="2">
    <source>
        <dbReference type="EMBL" id="KAL0423454.1"/>
    </source>
</evidence>
<feature type="transmembrane region" description="Helical" evidence="1">
    <location>
        <begin position="68"/>
        <end position="90"/>
    </location>
</feature>
<evidence type="ECO:0000256" key="1">
    <source>
        <dbReference type="SAM" id="Phobius"/>
    </source>
</evidence>
<accession>A0AAW2V1X8</accession>
<sequence length="339" mass="39495">MRGFIPKYYNWTSNSKESVQDYFKALAVPLVSEERTPAGHVEGNYPQWGDEQHMDWAHRMEYMQPGRVVLLLLTKVSLMMTILCVVAELVDIRADSHISERVYDRISQWSNRILLPYHTLPGDYYSMKKLIKNLGLPIEKINACRNGCMLYWKDDVGLEYCKFCGDTRCKPSLERDLHRKKSLYAVLRYLPLTPHLERLYSSRPRNVRRGLCAVGSAAAGASSSQVLAGRGMHHRHQCHYFPHRPRGIILASRMRDLNATFTLPSIMWSKGIIRIPGPTSCRSHRSTNYSVLQISYWWDCNDESMFKVVKSQAEKFLLWLTEDIWRQLLEFWVSPEFQT</sequence>
<keyword evidence="1" id="KW-1133">Transmembrane helix</keyword>
<name>A0AAW2V1X8_SESRA</name>
<protein>
    <submittedName>
        <fullName evidence="2">Uncharacterized protein</fullName>
    </submittedName>
</protein>
<dbReference type="PANTHER" id="PTHR10775:SF185">
    <property type="entry name" value="OS08G0208400 PROTEIN"/>
    <property type="match status" value="1"/>
</dbReference>
<reference evidence="2" key="1">
    <citation type="submission" date="2020-06" db="EMBL/GenBank/DDBJ databases">
        <authorList>
            <person name="Li T."/>
            <person name="Hu X."/>
            <person name="Zhang T."/>
            <person name="Song X."/>
            <person name="Zhang H."/>
            <person name="Dai N."/>
            <person name="Sheng W."/>
            <person name="Hou X."/>
            <person name="Wei L."/>
        </authorList>
    </citation>
    <scope>NUCLEOTIDE SEQUENCE</scope>
    <source>
        <strain evidence="2">G02</strain>
        <tissue evidence="2">Leaf</tissue>
    </source>
</reference>
<dbReference type="AlphaFoldDB" id="A0AAW2V1X8"/>
<dbReference type="EMBL" id="JACGWJ010000004">
    <property type="protein sequence ID" value="KAL0423454.1"/>
    <property type="molecule type" value="Genomic_DNA"/>
</dbReference>
<proteinExistence type="predicted"/>
<comment type="caution">
    <text evidence="2">The sequence shown here is derived from an EMBL/GenBank/DDBJ whole genome shotgun (WGS) entry which is preliminary data.</text>
</comment>